<proteinExistence type="predicted"/>
<dbReference type="AlphaFoldDB" id="A0A9W7BBA7"/>
<evidence type="ECO:0000313" key="1">
    <source>
        <dbReference type="EMBL" id="GMH87806.1"/>
    </source>
</evidence>
<dbReference type="EMBL" id="BRXX01000075">
    <property type="protein sequence ID" value="GMH87806.1"/>
    <property type="molecule type" value="Genomic_DNA"/>
</dbReference>
<dbReference type="Proteomes" id="UP001165160">
    <property type="component" value="Unassembled WGS sequence"/>
</dbReference>
<name>A0A9W7BBA7_9STRA</name>
<evidence type="ECO:0000313" key="2">
    <source>
        <dbReference type="Proteomes" id="UP001165160"/>
    </source>
</evidence>
<gene>
    <name evidence="1" type="ORF">TrVE_jg2842</name>
</gene>
<protein>
    <submittedName>
        <fullName evidence="1">Uncharacterized protein</fullName>
    </submittedName>
</protein>
<keyword evidence="2" id="KW-1185">Reference proteome</keyword>
<accession>A0A9W7BBA7</accession>
<organism evidence="1 2">
    <name type="scientific">Triparma verrucosa</name>
    <dbReference type="NCBI Taxonomy" id="1606542"/>
    <lineage>
        <taxon>Eukaryota</taxon>
        <taxon>Sar</taxon>
        <taxon>Stramenopiles</taxon>
        <taxon>Ochrophyta</taxon>
        <taxon>Bolidophyceae</taxon>
        <taxon>Parmales</taxon>
        <taxon>Triparmaceae</taxon>
        <taxon>Triparma</taxon>
    </lineage>
</organism>
<sequence>MTLHHDHPNSYAHGKHDGLWLIKINSTYHRQEDGVASAMKTSFVAGLLELIDPKLNQLHKAEGYTARNMAMEEASLRRGLLF</sequence>
<comment type="caution">
    <text evidence="1">The sequence shown here is derived from an EMBL/GenBank/DDBJ whole genome shotgun (WGS) entry which is preliminary data.</text>
</comment>
<reference evidence="2" key="1">
    <citation type="journal article" date="2023" name="Commun. Biol.">
        <title>Genome analysis of Parmales, the sister group of diatoms, reveals the evolutionary specialization of diatoms from phago-mixotrophs to photoautotrophs.</title>
        <authorList>
            <person name="Ban H."/>
            <person name="Sato S."/>
            <person name="Yoshikawa S."/>
            <person name="Yamada K."/>
            <person name="Nakamura Y."/>
            <person name="Ichinomiya M."/>
            <person name="Sato N."/>
            <person name="Blanc-Mathieu R."/>
            <person name="Endo H."/>
            <person name="Kuwata A."/>
            <person name="Ogata H."/>
        </authorList>
    </citation>
    <scope>NUCLEOTIDE SEQUENCE [LARGE SCALE GENOMIC DNA]</scope>
    <source>
        <strain evidence="2">NIES 3699</strain>
    </source>
</reference>